<dbReference type="CDD" id="cd02148">
    <property type="entry name" value="RutE-like"/>
    <property type="match status" value="1"/>
</dbReference>
<dbReference type="HAMAP" id="MF_01204">
    <property type="entry name" value="Oxidoreductase_RutE_HadB"/>
    <property type="match status" value="1"/>
</dbReference>
<dbReference type="Pfam" id="PF00881">
    <property type="entry name" value="Nitroreductase"/>
    <property type="match status" value="1"/>
</dbReference>
<evidence type="ECO:0000256" key="4">
    <source>
        <dbReference type="ARBA" id="ARBA00023002"/>
    </source>
</evidence>
<organism evidence="8 9">
    <name type="scientific">Paralcaligenes ureilyticus</name>
    <dbReference type="NCBI Taxonomy" id="627131"/>
    <lineage>
        <taxon>Bacteria</taxon>
        <taxon>Pseudomonadati</taxon>
        <taxon>Pseudomonadota</taxon>
        <taxon>Betaproteobacteria</taxon>
        <taxon>Burkholderiales</taxon>
        <taxon>Alcaligenaceae</taxon>
        <taxon>Paralcaligenes</taxon>
    </lineage>
</organism>
<gene>
    <name evidence="8" type="ORF">EDC26_11754</name>
</gene>
<dbReference type="AlphaFoldDB" id="A0A4V6NZH1"/>
<dbReference type="EC" id="1.-.-.-" evidence="5"/>
<keyword evidence="4 5" id="KW-0560">Oxidoreductase</keyword>
<comment type="caution">
    <text evidence="8">The sequence shown here is derived from an EMBL/GenBank/DDBJ whole genome shotgun (WGS) entry which is preliminary data.</text>
</comment>
<dbReference type="InterPro" id="IPR029479">
    <property type="entry name" value="Nitroreductase"/>
</dbReference>
<keyword evidence="3 5" id="KW-0521">NADP</keyword>
<evidence type="ECO:0000256" key="1">
    <source>
        <dbReference type="ARBA" id="ARBA00022630"/>
    </source>
</evidence>
<feature type="region of interest" description="Disordered" evidence="6">
    <location>
        <begin position="1"/>
        <end position="21"/>
    </location>
</feature>
<dbReference type="GO" id="GO:0016491">
    <property type="term" value="F:oxidoreductase activity"/>
    <property type="evidence" value="ECO:0007669"/>
    <property type="project" value="UniProtKB-UniRule"/>
</dbReference>
<dbReference type="InterPro" id="IPR050461">
    <property type="entry name" value="Nitroreductase_HadB/RutE"/>
</dbReference>
<accession>A0A4V6NZH1</accession>
<name>A0A4V6NZH1_9BURK</name>
<dbReference type="InterPro" id="IPR023936">
    <property type="entry name" value="RutE-like"/>
</dbReference>
<feature type="domain" description="Nitroreductase" evidence="7">
    <location>
        <begin position="34"/>
        <end position="192"/>
    </location>
</feature>
<evidence type="ECO:0000256" key="5">
    <source>
        <dbReference type="HAMAP-Rule" id="MF_01204"/>
    </source>
</evidence>
<evidence type="ECO:0000313" key="8">
    <source>
        <dbReference type="EMBL" id="TCT02778.1"/>
    </source>
</evidence>
<dbReference type="InterPro" id="IPR000415">
    <property type="entry name" value="Nitroreductase-like"/>
</dbReference>
<proteinExistence type="inferred from homology"/>
<keyword evidence="2 5" id="KW-0288">FMN</keyword>
<protein>
    <recommendedName>
        <fullName evidence="5">Putative NADH dehydrogenase/NAD(P)H nitroreductase EDC26_11754</fullName>
        <ecNumber evidence="5">1.-.-.-</ecNumber>
    </recommendedName>
</protein>
<evidence type="ECO:0000256" key="2">
    <source>
        <dbReference type="ARBA" id="ARBA00022643"/>
    </source>
</evidence>
<evidence type="ECO:0000259" key="7">
    <source>
        <dbReference type="Pfam" id="PF00881"/>
    </source>
</evidence>
<dbReference type="RefSeq" id="WP_132584851.1">
    <property type="nucleotide sequence ID" value="NZ_SMAJ01000017.1"/>
</dbReference>
<evidence type="ECO:0000313" key="9">
    <source>
        <dbReference type="Proteomes" id="UP000295525"/>
    </source>
</evidence>
<keyword evidence="5" id="KW-0520">NAD</keyword>
<evidence type="ECO:0000256" key="6">
    <source>
        <dbReference type="SAM" id="MobiDB-lite"/>
    </source>
</evidence>
<comment type="cofactor">
    <cofactor evidence="5">
        <name>FMN</name>
        <dbReference type="ChEBI" id="CHEBI:58210"/>
    </cofactor>
</comment>
<dbReference type="OrthoDB" id="9809288at2"/>
<keyword evidence="1 5" id="KW-0285">Flavoprotein</keyword>
<dbReference type="Proteomes" id="UP000295525">
    <property type="component" value="Unassembled WGS sequence"/>
</dbReference>
<dbReference type="Gene3D" id="3.40.109.10">
    <property type="entry name" value="NADH Oxidase"/>
    <property type="match status" value="1"/>
</dbReference>
<keyword evidence="9" id="KW-1185">Reference proteome</keyword>
<dbReference type="NCBIfam" id="NF003768">
    <property type="entry name" value="PRK05365.1"/>
    <property type="match status" value="1"/>
</dbReference>
<reference evidence="8 9" key="1">
    <citation type="submission" date="2019-03" db="EMBL/GenBank/DDBJ databases">
        <title>Genomic Encyclopedia of Type Strains, Phase IV (KMG-IV): sequencing the most valuable type-strain genomes for metagenomic binning, comparative biology and taxonomic classification.</title>
        <authorList>
            <person name="Goeker M."/>
        </authorList>
    </citation>
    <scope>NUCLEOTIDE SEQUENCE [LARGE SCALE GENOMIC DNA]</scope>
    <source>
        <strain evidence="8 9">DSM 24591</strain>
    </source>
</reference>
<evidence type="ECO:0000256" key="3">
    <source>
        <dbReference type="ARBA" id="ARBA00022857"/>
    </source>
</evidence>
<dbReference type="SUPFAM" id="SSF55469">
    <property type="entry name" value="FMN-dependent nitroreductase-like"/>
    <property type="match status" value="1"/>
</dbReference>
<sequence length="214" mass="23833">MSDTNLHRASNPPDPDGGDARLEERSLNRLFRDARTHRAWETRSIPEPLLHELYALMIMGPTSANCLPARIVFVYSPQAKARLVPLMNEGNREQTRLAPVTAIIAYDLEFYEQMPKLYPHQPDARSWFNSTPAAAREAALRNGSLQGGYFIMAARSLGLDCGPMGGFDAAAVAQAFFPTKPYEVNFICNLGYGLPERLHPRLPRLAFDEACSVV</sequence>
<dbReference type="PANTHER" id="PTHR43543:SF1">
    <property type="entry name" value="MALONIC SEMIALDEHYDE REDUCTASE RUTE-RELATED"/>
    <property type="match status" value="1"/>
</dbReference>
<comment type="similarity">
    <text evidence="5">Belongs to the nitroreductase family. HadB/RutE subfamily.</text>
</comment>
<dbReference type="PANTHER" id="PTHR43543">
    <property type="entry name" value="MALONIC SEMIALDEHYDE REDUCTASE RUTE-RELATED"/>
    <property type="match status" value="1"/>
</dbReference>
<dbReference type="EMBL" id="SMAJ01000017">
    <property type="protein sequence ID" value="TCT02778.1"/>
    <property type="molecule type" value="Genomic_DNA"/>
</dbReference>